<protein>
    <submittedName>
        <fullName evidence="2">Polyphosphate:AMP phosphotransferase</fullName>
    </submittedName>
</protein>
<gene>
    <name evidence="2" type="ORF">SAMN05216210_0661</name>
</gene>
<dbReference type="NCBIfam" id="TIGR03708">
    <property type="entry name" value="poly_P_AMP_trns"/>
    <property type="match status" value="1"/>
</dbReference>
<dbReference type="Gene3D" id="3.40.50.300">
    <property type="entry name" value="P-loop containing nucleotide triphosphate hydrolases"/>
    <property type="match status" value="2"/>
</dbReference>
<dbReference type="InterPro" id="IPR022488">
    <property type="entry name" value="PPK2-related"/>
</dbReference>
<dbReference type="Proteomes" id="UP000243924">
    <property type="component" value="Chromosome I"/>
</dbReference>
<reference evidence="3" key="1">
    <citation type="submission" date="2016-10" db="EMBL/GenBank/DDBJ databases">
        <authorList>
            <person name="Varghese N."/>
            <person name="Submissions S."/>
        </authorList>
    </citation>
    <scope>NUCLEOTIDE SEQUENCE [LARGE SCALE GENOMIC DNA]</scope>
    <source>
        <strain evidence="3">CECT 8338</strain>
    </source>
</reference>
<dbReference type="EMBL" id="LT629787">
    <property type="protein sequence ID" value="SDT93738.1"/>
    <property type="molecule type" value="Genomic_DNA"/>
</dbReference>
<feature type="domain" description="Polyphosphate kinase-2-related" evidence="1">
    <location>
        <begin position="6"/>
        <end position="227"/>
    </location>
</feature>
<organism evidence="2 3">
    <name type="scientific">Halopseudomonas salegens</name>
    <dbReference type="NCBI Taxonomy" id="1434072"/>
    <lineage>
        <taxon>Bacteria</taxon>
        <taxon>Pseudomonadati</taxon>
        <taxon>Pseudomonadota</taxon>
        <taxon>Gammaproteobacteria</taxon>
        <taxon>Pseudomonadales</taxon>
        <taxon>Pseudomonadaceae</taxon>
        <taxon>Halopseudomonas</taxon>
    </lineage>
</organism>
<dbReference type="AlphaFoldDB" id="A0A1H2EG81"/>
<sequence length="488" mass="57142">MPEQSLDKKTYKQRSEELKEALLDAQFELKRQQGGPVLILISGNDFAGKAELIYTFYGWLDTRRLNTRAFNLPAGIEKRMPRLWRYWRTLPPSGELGFYLGSWYHQPLMRFSRGQISEAHFQSAMEEIVRFETLLTREGVSIVKLWLHLTGPDTSKKPSADTFKQTVAMREWGDFSAADYDQVRDAAQRMEHLTSTEAAPWIRVQSSDENYRDIRVAEIILDTLQQRLEADTQESQPPVSDWPGATHRVLQELDYSARLSKDDYKEQLETWQARLRELVRHPRFNRHSLLLVFEGSDAAGKGGTIRRITQCLDPRHLRVHGTAAPTAEEATQPYLLRFWKRIPAPGNVVIFDRSHYGRVLVERVEGFCPATRWQQAYQEINDFEQQLHQSGTLVIKFWLAITEEEQLRRFKAREKSSVKRYKLTDEDWRNREKWPAYEQAVNDMVAHTSTRHAPWYLLSSEDKRHARVEALKIVCEQLEQRLERGKKQ</sequence>
<feature type="domain" description="Polyphosphate kinase-2-related" evidence="1">
    <location>
        <begin position="259"/>
        <end position="482"/>
    </location>
</feature>
<dbReference type="InterPro" id="IPR027417">
    <property type="entry name" value="P-loop_NTPase"/>
</dbReference>
<dbReference type="STRING" id="1434072.SAMN05216210_0661"/>
<proteinExistence type="predicted"/>
<evidence type="ECO:0000313" key="2">
    <source>
        <dbReference type="EMBL" id="SDT93738.1"/>
    </source>
</evidence>
<evidence type="ECO:0000313" key="3">
    <source>
        <dbReference type="Proteomes" id="UP000243924"/>
    </source>
</evidence>
<dbReference type="PANTHER" id="PTHR34383:SF3">
    <property type="entry name" value="POLYPHOSPHATE:AMP PHOSPHOTRANSFERASE"/>
    <property type="match status" value="1"/>
</dbReference>
<dbReference type="SUPFAM" id="SSF52540">
    <property type="entry name" value="P-loop containing nucleoside triphosphate hydrolases"/>
    <property type="match status" value="1"/>
</dbReference>
<dbReference type="Pfam" id="PF03976">
    <property type="entry name" value="PPK2"/>
    <property type="match status" value="2"/>
</dbReference>
<dbReference type="InterPro" id="IPR022489">
    <property type="entry name" value="PolyP_AMP_Tfrase"/>
</dbReference>
<accession>A0A1H2EG81</accession>
<dbReference type="GO" id="GO:0006797">
    <property type="term" value="P:polyphosphate metabolic process"/>
    <property type="evidence" value="ECO:0007669"/>
    <property type="project" value="InterPro"/>
</dbReference>
<name>A0A1H2EG81_9GAMM</name>
<evidence type="ECO:0000259" key="1">
    <source>
        <dbReference type="Pfam" id="PF03976"/>
    </source>
</evidence>
<keyword evidence="2" id="KW-0808">Transferase</keyword>
<dbReference type="GO" id="GO:0043751">
    <property type="term" value="F:polyphosphate:AMP phosphotransferase activity"/>
    <property type="evidence" value="ECO:0007669"/>
    <property type="project" value="InterPro"/>
</dbReference>
<keyword evidence="3" id="KW-1185">Reference proteome</keyword>
<dbReference type="PANTHER" id="PTHR34383">
    <property type="entry name" value="POLYPHOSPHATE:AMP PHOSPHOTRANSFERASE-RELATED"/>
    <property type="match status" value="1"/>
</dbReference>